<feature type="transmembrane region" description="Helical" evidence="6">
    <location>
        <begin position="185"/>
        <end position="215"/>
    </location>
</feature>
<keyword evidence="8" id="KW-1185">Reference proteome</keyword>
<evidence type="ECO:0000256" key="4">
    <source>
        <dbReference type="ARBA" id="ARBA00022989"/>
    </source>
</evidence>
<protein>
    <recommendedName>
        <fullName evidence="6">Probable membrane transporter protein</fullName>
    </recommendedName>
</protein>
<feature type="transmembrane region" description="Helical" evidence="6">
    <location>
        <begin position="282"/>
        <end position="299"/>
    </location>
</feature>
<keyword evidence="4 6" id="KW-1133">Transmembrane helix</keyword>
<dbReference type="Pfam" id="PF01925">
    <property type="entry name" value="TauE"/>
    <property type="match status" value="1"/>
</dbReference>
<evidence type="ECO:0000313" key="8">
    <source>
        <dbReference type="Proteomes" id="UP001258994"/>
    </source>
</evidence>
<evidence type="ECO:0000256" key="2">
    <source>
        <dbReference type="ARBA" id="ARBA00009142"/>
    </source>
</evidence>
<dbReference type="PANTHER" id="PTHR43701">
    <property type="entry name" value="MEMBRANE TRANSPORTER PROTEIN MJ0441-RELATED"/>
    <property type="match status" value="1"/>
</dbReference>
<evidence type="ECO:0000256" key="6">
    <source>
        <dbReference type="RuleBase" id="RU363041"/>
    </source>
</evidence>
<feature type="transmembrane region" description="Helical" evidence="6">
    <location>
        <begin position="12"/>
        <end position="31"/>
    </location>
</feature>
<dbReference type="InterPro" id="IPR002781">
    <property type="entry name" value="TM_pro_TauE-like"/>
</dbReference>
<evidence type="ECO:0000313" key="7">
    <source>
        <dbReference type="EMBL" id="WNC71893.1"/>
    </source>
</evidence>
<feature type="transmembrane region" description="Helical" evidence="6">
    <location>
        <begin position="85"/>
        <end position="104"/>
    </location>
</feature>
<feature type="transmembrane region" description="Helical" evidence="6">
    <location>
        <begin position="221"/>
        <end position="244"/>
    </location>
</feature>
<keyword evidence="3 6" id="KW-0812">Transmembrane</keyword>
<keyword evidence="6" id="KW-1003">Cell membrane</keyword>
<reference evidence="8" key="1">
    <citation type="submission" date="2023-09" db="EMBL/GenBank/DDBJ databases">
        <authorList>
            <person name="Li S."/>
            <person name="Li X."/>
            <person name="Zhang C."/>
            <person name="Zhao Z."/>
        </authorList>
    </citation>
    <scope>NUCLEOTIDE SEQUENCE [LARGE SCALE GENOMIC DNA]</scope>
    <source>
        <strain evidence="8">SQ149</strain>
    </source>
</reference>
<dbReference type="Proteomes" id="UP001258994">
    <property type="component" value="Chromosome"/>
</dbReference>
<dbReference type="PANTHER" id="PTHR43701:SF2">
    <property type="entry name" value="MEMBRANE TRANSPORTER PROTEIN YJNA-RELATED"/>
    <property type="match status" value="1"/>
</dbReference>
<organism evidence="7 8">
    <name type="scientific">Thalassotalea psychrophila</name>
    <dbReference type="NCBI Taxonomy" id="3065647"/>
    <lineage>
        <taxon>Bacteria</taxon>
        <taxon>Pseudomonadati</taxon>
        <taxon>Pseudomonadota</taxon>
        <taxon>Gammaproteobacteria</taxon>
        <taxon>Alteromonadales</taxon>
        <taxon>Colwelliaceae</taxon>
        <taxon>Thalassotalea</taxon>
    </lineage>
</organism>
<feature type="transmembrane region" description="Helical" evidence="6">
    <location>
        <begin position="43"/>
        <end position="65"/>
    </location>
</feature>
<feature type="transmembrane region" description="Helical" evidence="6">
    <location>
        <begin position="116"/>
        <end position="138"/>
    </location>
</feature>
<dbReference type="InterPro" id="IPR051598">
    <property type="entry name" value="TSUP/Inactive_protease-like"/>
</dbReference>
<evidence type="ECO:0000256" key="1">
    <source>
        <dbReference type="ARBA" id="ARBA00004141"/>
    </source>
</evidence>
<comment type="subcellular location">
    <subcellularLocation>
        <location evidence="6">Cell membrane</location>
        <topology evidence="6">Multi-pass membrane protein</topology>
    </subcellularLocation>
    <subcellularLocation>
        <location evidence="1">Membrane</location>
        <topology evidence="1">Multi-pass membrane protein</topology>
    </subcellularLocation>
</comment>
<accession>A0ABY9TU96</accession>
<dbReference type="RefSeq" id="WP_348391015.1">
    <property type="nucleotide sequence ID" value="NZ_CP134145.1"/>
</dbReference>
<evidence type="ECO:0000256" key="3">
    <source>
        <dbReference type="ARBA" id="ARBA00022692"/>
    </source>
</evidence>
<name>A0ABY9TU96_9GAMM</name>
<gene>
    <name evidence="7" type="ORF">RGQ13_17490</name>
</gene>
<feature type="transmembrane region" description="Helical" evidence="6">
    <location>
        <begin position="253"/>
        <end position="276"/>
    </location>
</feature>
<evidence type="ECO:0000256" key="5">
    <source>
        <dbReference type="ARBA" id="ARBA00023136"/>
    </source>
</evidence>
<dbReference type="EMBL" id="CP134145">
    <property type="protein sequence ID" value="WNC71893.1"/>
    <property type="molecule type" value="Genomic_DNA"/>
</dbReference>
<comment type="similarity">
    <text evidence="2 6">Belongs to the 4-toluene sulfonate uptake permease (TSUP) (TC 2.A.102) family.</text>
</comment>
<keyword evidence="5 6" id="KW-0472">Membrane</keyword>
<proteinExistence type="inferred from homology"/>
<feature type="transmembrane region" description="Helical" evidence="6">
    <location>
        <begin position="144"/>
        <end position="165"/>
    </location>
</feature>
<sequence length="300" mass="32222">MLPSSLSKQQKYLFVIALLFIVLWSALFIQLENSLAKLQEFGAFFFLGIGGAITANSTGAGGGVVFVPSFNALGMAIDEVVATSFAIQCFGMTVGSISWLIFFNRDSSQKIERVNLLYQALACSIPMSIAGIYCVQYLSLLPVTSINTIFSVFSLVFGIVVLYHCVYLGKRSTHRGVKQLTKLELLLIAISSFIGGIITAWISVGVGEILAVILLLRGFSVMFSVAAGVIVSSLSVLSGIPYFINEQLINLEVLLFAAPGAIIGALVARFIAQALGPQKLKLFLGSWILFVGVIGLIDFI</sequence>